<dbReference type="EMBL" id="GGEC01086826">
    <property type="protein sequence ID" value="MBX67310.1"/>
    <property type="molecule type" value="Transcribed_RNA"/>
</dbReference>
<evidence type="ECO:0000313" key="1">
    <source>
        <dbReference type="EMBL" id="MBX67310.1"/>
    </source>
</evidence>
<proteinExistence type="predicted"/>
<organism evidence="1">
    <name type="scientific">Rhizophora mucronata</name>
    <name type="common">Asiatic mangrove</name>
    <dbReference type="NCBI Taxonomy" id="61149"/>
    <lineage>
        <taxon>Eukaryota</taxon>
        <taxon>Viridiplantae</taxon>
        <taxon>Streptophyta</taxon>
        <taxon>Embryophyta</taxon>
        <taxon>Tracheophyta</taxon>
        <taxon>Spermatophyta</taxon>
        <taxon>Magnoliopsida</taxon>
        <taxon>eudicotyledons</taxon>
        <taxon>Gunneridae</taxon>
        <taxon>Pentapetalae</taxon>
        <taxon>rosids</taxon>
        <taxon>fabids</taxon>
        <taxon>Malpighiales</taxon>
        <taxon>Rhizophoraceae</taxon>
        <taxon>Rhizophora</taxon>
    </lineage>
</organism>
<name>A0A2P2QJZ0_RHIMU</name>
<dbReference type="AlphaFoldDB" id="A0A2P2QJZ0"/>
<accession>A0A2P2QJZ0</accession>
<protein>
    <submittedName>
        <fullName evidence="1">Uncharacterized protein</fullName>
    </submittedName>
</protein>
<sequence length="26" mass="3043">MLSALINTNLIRTSFITIVFLRVRHI</sequence>
<reference evidence="1" key="1">
    <citation type="submission" date="2018-02" db="EMBL/GenBank/DDBJ databases">
        <title>Rhizophora mucronata_Transcriptome.</title>
        <authorList>
            <person name="Meera S.P."/>
            <person name="Sreeshan A."/>
            <person name="Augustine A."/>
        </authorList>
    </citation>
    <scope>NUCLEOTIDE SEQUENCE</scope>
    <source>
        <tissue evidence="1">Leaf</tissue>
    </source>
</reference>